<evidence type="ECO:0000313" key="2">
    <source>
        <dbReference type="EMBL" id="MBL0744105.1"/>
    </source>
</evidence>
<feature type="transmembrane region" description="Helical" evidence="1">
    <location>
        <begin position="61"/>
        <end position="79"/>
    </location>
</feature>
<organism evidence="2 3">
    <name type="scientific">Chryseolinea lacunae</name>
    <dbReference type="NCBI Taxonomy" id="2801331"/>
    <lineage>
        <taxon>Bacteria</taxon>
        <taxon>Pseudomonadati</taxon>
        <taxon>Bacteroidota</taxon>
        <taxon>Cytophagia</taxon>
        <taxon>Cytophagales</taxon>
        <taxon>Fulvivirgaceae</taxon>
        <taxon>Chryseolinea</taxon>
    </lineage>
</organism>
<feature type="transmembrane region" description="Helical" evidence="1">
    <location>
        <begin position="33"/>
        <end position="55"/>
    </location>
</feature>
<gene>
    <name evidence="2" type="ORF">JI741_22925</name>
</gene>
<dbReference type="EMBL" id="JAERRB010000009">
    <property type="protein sequence ID" value="MBL0744105.1"/>
    <property type="molecule type" value="Genomic_DNA"/>
</dbReference>
<keyword evidence="1" id="KW-1133">Transmembrane helix</keyword>
<sequence>MKHEEETLTTQQSLAIITEMILNTKGNLKSNSIYFLLWGVVIALANLGMFALIMVDYPYPYIAWTAAFPAWLASFYIGYRQSKRERVMTHLDRVSIWMWVTFGVITFTLMAFGKLINYQLNPVILLVSAIPTLLSGIIIRFRPLIVGGILFWVAGIACFAVGGPWQFLIGAAAVTAGFIVPGVLLRSKKED</sequence>
<name>A0ABS1KXC1_9BACT</name>
<keyword evidence="1" id="KW-0472">Membrane</keyword>
<dbReference type="RefSeq" id="WP_202013752.1">
    <property type="nucleotide sequence ID" value="NZ_JAERRB010000009.1"/>
</dbReference>
<dbReference type="Proteomes" id="UP000613030">
    <property type="component" value="Unassembled WGS sequence"/>
</dbReference>
<feature type="transmembrane region" description="Helical" evidence="1">
    <location>
        <begin position="144"/>
        <end position="162"/>
    </location>
</feature>
<evidence type="ECO:0000313" key="3">
    <source>
        <dbReference type="Proteomes" id="UP000613030"/>
    </source>
</evidence>
<proteinExistence type="predicted"/>
<reference evidence="2 3" key="1">
    <citation type="submission" date="2021-01" db="EMBL/GenBank/DDBJ databases">
        <title>Chryseolinea sp. Jin1 Genome sequencing and assembly.</title>
        <authorList>
            <person name="Kim I."/>
        </authorList>
    </citation>
    <scope>NUCLEOTIDE SEQUENCE [LARGE SCALE GENOMIC DNA]</scope>
    <source>
        <strain evidence="2 3">Jin1</strain>
    </source>
</reference>
<feature type="transmembrane region" description="Helical" evidence="1">
    <location>
        <begin position="91"/>
        <end position="112"/>
    </location>
</feature>
<keyword evidence="1" id="KW-0812">Transmembrane</keyword>
<feature type="transmembrane region" description="Helical" evidence="1">
    <location>
        <begin position="118"/>
        <end position="139"/>
    </location>
</feature>
<protein>
    <submittedName>
        <fullName evidence="2">Uncharacterized protein</fullName>
    </submittedName>
</protein>
<evidence type="ECO:0000256" key="1">
    <source>
        <dbReference type="SAM" id="Phobius"/>
    </source>
</evidence>
<keyword evidence="3" id="KW-1185">Reference proteome</keyword>
<feature type="transmembrane region" description="Helical" evidence="1">
    <location>
        <begin position="168"/>
        <end position="185"/>
    </location>
</feature>
<accession>A0ABS1KXC1</accession>
<comment type="caution">
    <text evidence="2">The sequence shown here is derived from an EMBL/GenBank/DDBJ whole genome shotgun (WGS) entry which is preliminary data.</text>
</comment>